<name>A0ABY6F3D9_9GAMM</name>
<dbReference type="Proteomes" id="UP001063782">
    <property type="component" value="Chromosome"/>
</dbReference>
<evidence type="ECO:0000256" key="1">
    <source>
        <dbReference type="SAM" id="Coils"/>
    </source>
</evidence>
<dbReference type="InterPro" id="IPR038729">
    <property type="entry name" value="Rad50/SbcC_AAA"/>
</dbReference>
<accession>A0ABY6F3D9</accession>
<evidence type="ECO:0000313" key="4">
    <source>
        <dbReference type="Proteomes" id="UP001063782"/>
    </source>
</evidence>
<evidence type="ECO:0000259" key="2">
    <source>
        <dbReference type="Pfam" id="PF13476"/>
    </source>
</evidence>
<feature type="domain" description="Rad50/SbcC-type AAA" evidence="2">
    <location>
        <begin position="5"/>
        <end position="215"/>
    </location>
</feature>
<evidence type="ECO:0000313" key="3">
    <source>
        <dbReference type="EMBL" id="UXZ04615.1"/>
    </source>
</evidence>
<dbReference type="PANTHER" id="PTHR32114:SF2">
    <property type="entry name" value="ABC TRANSPORTER ABCH.3"/>
    <property type="match status" value="1"/>
</dbReference>
<feature type="coiled-coil region" evidence="1">
    <location>
        <begin position="432"/>
        <end position="459"/>
    </location>
</feature>
<reference evidence="3" key="1">
    <citation type="submission" date="2021-12" db="EMBL/GenBank/DDBJ databases">
        <title>taxonomy of Moraxella sp. ZY201224.</title>
        <authorList>
            <person name="Li F."/>
        </authorList>
    </citation>
    <scope>NUCLEOTIDE SEQUENCE</scope>
    <source>
        <strain evidence="3">ZY201224</strain>
    </source>
</reference>
<keyword evidence="4" id="KW-1185">Reference proteome</keyword>
<feature type="coiled-coil region" evidence="1">
    <location>
        <begin position="640"/>
        <end position="667"/>
    </location>
</feature>
<sequence length="1301" mass="148011">MKILKLSFENINSLKGKWQIDFTDPAFYGNAIFAITGVTGSGKTTILDAICLALYGETPRIDNISATQNELMSIGTAHSSSEVVFEIDGQIYRAFWSQKRAKQQADGKLQAVSKELAKLKHPDDNEGKILEEKANQVKKAIEELLGMNKEQFTRSVMLAQGNFAAFLQSDAKDRGEILEQITGTQIYADISKAAFEKNKAQNQQLKLLTAQLNEIQCLTDEEFHQLNQELIDTSRQEKTLAQTLQNTQEKQRLWQTYQTLGQEIEDFHRQLTENQLAIDAFAFNQQKLDAAKSAQKILPIYQEYQRHQQEYDEQNQSLNQLNNALEPIKQTHEHQRLAFKTAKEQLHACQQAYEAKKPIIAQVRSLDGQLKLVEQNKTNISGILHEQIQEKTKTEQELTQSQQEQARIVSQLDDIKKQSLDDTDIKYLLNNINQYEADFVQLKNHIEQLDKNILQANRLGGDLLDNLTQRAKLIDEHKQLSTAKNHDHNKRIQLVETLNGLLNLDDTIQNPTTSDYQNALNLLQKTANTEHDIEENIKDVLRIYEQYHNLDDEQNTIDVKLSQLSIEQQTLKNDKENLHKIIEDAQHEYKLLAKIAEQQKQIVHLQSLFDELQDGKPCPLCGSDHHPYKDNPPHATQTNIQQAQTALSTKEQELTQLQEQWILLEKKEICLSIDAQNHQDQQTHLKNKQQALHAQMSQIWQIHVAGNLPPKDDVMVKLDEILRKNEQRTKIIDDAQKSIHALMQTDANIRLHESKIYSIEDEGKRLQTLRGQMMEQLASTQQGISTHLDALALYLHKLGINLPEQFGITPLLPSLVHNANQYCHHIQEQLINLPSGNTNNDWIQLAQNLQHYRLIFDETLTLDCLNQLENIKQKLTSIHDNQQILARTKADANQQLAKLNTQCTQQQDRLSALLPKITESQAALSAIDNQYQQLTWERHSLFGDDDSEQVENQLQSAITLAQQSLDKHQEQHQKSLDILNKLLSDIEHGTQLRETLANKINASKTDFEERLALSDFADETYFLAACLDDESFEQLSSQAQILEKTHQQIRVGLQNSQHKQAQLLAQNPALASQDNHALGNEIIALQAEQSRLNQRIGELSNQQTYEQHQREEKVRLTEKIAEQGTHNAIWEKLDALIGSADGKKYRNFVQGLTLDLVLYHANEALKKMSDRYVLMHDGDNPKALEVLVMDIHQGGAVRSSKNLSGGESFIISLALALGLSQINSRKIHIDSLFLDEGFGTLDEDTLDIALNTLFELQQDGKSIGIISHVASLKERIDTQIVLEKQAGGSSIMSGAGVRRLN</sequence>
<dbReference type="PANTHER" id="PTHR32114">
    <property type="entry name" value="ABC TRANSPORTER ABCH.3"/>
    <property type="match status" value="1"/>
</dbReference>
<dbReference type="Gene3D" id="3.40.50.300">
    <property type="entry name" value="P-loop containing nucleotide triphosphate hydrolases"/>
    <property type="match status" value="2"/>
</dbReference>
<dbReference type="Pfam" id="PF13558">
    <property type="entry name" value="SbcC_Walker_B"/>
    <property type="match status" value="1"/>
</dbReference>
<dbReference type="RefSeq" id="WP_263076104.1">
    <property type="nucleotide sequence ID" value="NZ_CP089977.1"/>
</dbReference>
<dbReference type="InterPro" id="IPR027417">
    <property type="entry name" value="P-loop_NTPase"/>
</dbReference>
<dbReference type="SUPFAM" id="SSF52540">
    <property type="entry name" value="P-loop containing nucleoside triphosphate hydrolases"/>
    <property type="match status" value="1"/>
</dbReference>
<organism evidence="3 4">
    <name type="scientific">Moraxella nasicaprae</name>
    <dbReference type="NCBI Taxonomy" id="2904122"/>
    <lineage>
        <taxon>Bacteria</taxon>
        <taxon>Pseudomonadati</taxon>
        <taxon>Pseudomonadota</taxon>
        <taxon>Gammaproteobacteria</taxon>
        <taxon>Moraxellales</taxon>
        <taxon>Moraxellaceae</taxon>
        <taxon>Moraxella</taxon>
    </lineage>
</organism>
<feature type="coiled-coil region" evidence="1">
    <location>
        <begin position="882"/>
        <end position="909"/>
    </location>
</feature>
<keyword evidence="1" id="KW-0175">Coiled coil</keyword>
<dbReference type="Pfam" id="PF13476">
    <property type="entry name" value="AAA_23"/>
    <property type="match status" value="1"/>
</dbReference>
<dbReference type="EMBL" id="CP089977">
    <property type="protein sequence ID" value="UXZ04615.1"/>
    <property type="molecule type" value="Genomic_DNA"/>
</dbReference>
<gene>
    <name evidence="3" type="ORF">LU297_08565</name>
</gene>
<protein>
    <submittedName>
        <fullName evidence="3">AAA family ATPase</fullName>
    </submittedName>
</protein>
<proteinExistence type="predicted"/>